<comment type="caution">
    <text evidence="2">The sequence shown here is derived from an EMBL/GenBank/DDBJ whole genome shotgun (WGS) entry which is preliminary data.</text>
</comment>
<reference evidence="2" key="1">
    <citation type="journal article" date="2021" name="Nat. Commun.">
        <title>Genetic determinants of endophytism in the Arabidopsis root mycobiome.</title>
        <authorList>
            <person name="Mesny F."/>
            <person name="Miyauchi S."/>
            <person name="Thiergart T."/>
            <person name="Pickel B."/>
            <person name="Atanasova L."/>
            <person name="Karlsson M."/>
            <person name="Huettel B."/>
            <person name="Barry K.W."/>
            <person name="Haridas S."/>
            <person name="Chen C."/>
            <person name="Bauer D."/>
            <person name="Andreopoulos W."/>
            <person name="Pangilinan J."/>
            <person name="LaButti K."/>
            <person name="Riley R."/>
            <person name="Lipzen A."/>
            <person name="Clum A."/>
            <person name="Drula E."/>
            <person name="Henrissat B."/>
            <person name="Kohler A."/>
            <person name="Grigoriev I.V."/>
            <person name="Martin F.M."/>
            <person name="Hacquard S."/>
        </authorList>
    </citation>
    <scope>NUCLEOTIDE SEQUENCE</scope>
    <source>
        <strain evidence="2">MPI-CAGE-CH-0243</strain>
    </source>
</reference>
<evidence type="ECO:0000313" key="3">
    <source>
        <dbReference type="Proteomes" id="UP000700596"/>
    </source>
</evidence>
<feature type="region of interest" description="Disordered" evidence="1">
    <location>
        <begin position="98"/>
        <end position="123"/>
    </location>
</feature>
<organism evidence="2 3">
    <name type="scientific">Dendryphion nanum</name>
    <dbReference type="NCBI Taxonomy" id="256645"/>
    <lineage>
        <taxon>Eukaryota</taxon>
        <taxon>Fungi</taxon>
        <taxon>Dikarya</taxon>
        <taxon>Ascomycota</taxon>
        <taxon>Pezizomycotina</taxon>
        <taxon>Dothideomycetes</taxon>
        <taxon>Pleosporomycetidae</taxon>
        <taxon>Pleosporales</taxon>
        <taxon>Torulaceae</taxon>
        <taxon>Dendryphion</taxon>
    </lineage>
</organism>
<dbReference type="AlphaFoldDB" id="A0A9P9DUV1"/>
<dbReference type="EMBL" id="JAGMWT010000007">
    <property type="protein sequence ID" value="KAH7125676.1"/>
    <property type="molecule type" value="Genomic_DNA"/>
</dbReference>
<evidence type="ECO:0000313" key="2">
    <source>
        <dbReference type="EMBL" id="KAH7125676.1"/>
    </source>
</evidence>
<accession>A0A9P9DUV1</accession>
<proteinExistence type="predicted"/>
<sequence length="192" mass="21863">MTSNPQRPSRPSISHHTSHITHHTPVTRKTMHSHSSQYPSIIINHPSHDPPPSPQKPIPFSRRSVFRVPSDLNLYISQTPRPRCIHSKESCTCRTHTHTHTHTSPHVSNNLPMHPSANRTPPPPTLLTNPPEPHPTGPYFRTHTRNTTPSISSLPKRIPNTVLKHAQRTRRRTLSLPFPRTTSKFKIMKITT</sequence>
<keyword evidence="3" id="KW-1185">Reference proteome</keyword>
<feature type="region of interest" description="Disordered" evidence="1">
    <location>
        <begin position="1"/>
        <end position="61"/>
    </location>
</feature>
<feature type="compositionally biased region" description="Basic residues" evidence="1">
    <location>
        <begin position="16"/>
        <end position="32"/>
    </location>
</feature>
<protein>
    <submittedName>
        <fullName evidence="2">Uncharacterized protein</fullName>
    </submittedName>
</protein>
<name>A0A9P9DUV1_9PLEO</name>
<dbReference type="Proteomes" id="UP000700596">
    <property type="component" value="Unassembled WGS sequence"/>
</dbReference>
<gene>
    <name evidence="2" type="ORF">B0J11DRAFT_311829</name>
</gene>
<evidence type="ECO:0000256" key="1">
    <source>
        <dbReference type="SAM" id="MobiDB-lite"/>
    </source>
</evidence>